<proteinExistence type="predicted"/>
<evidence type="ECO:0000313" key="3">
    <source>
        <dbReference type="Proteomes" id="UP001501169"/>
    </source>
</evidence>
<evidence type="ECO:0000256" key="1">
    <source>
        <dbReference type="SAM" id="SignalP"/>
    </source>
</evidence>
<keyword evidence="1" id="KW-0732">Signal</keyword>
<feature type="signal peptide" evidence="1">
    <location>
        <begin position="1"/>
        <end position="18"/>
    </location>
</feature>
<dbReference type="Proteomes" id="UP001501169">
    <property type="component" value="Unassembled WGS sequence"/>
</dbReference>
<dbReference type="EMBL" id="BAAAEO010000003">
    <property type="protein sequence ID" value="GAA0552646.1"/>
    <property type="molecule type" value="Genomic_DNA"/>
</dbReference>
<sequence length="109" mass="11617">MKLTLPAVFLLLSTTSIGSNLDFEVHSNKLGTVHLLTVSGSGTVGSDLVEPWYEKAHSLCPKGINRIEPQGQPLVRDKACGDAVEDIGGKQQCEVIRASVFGKIICNAP</sequence>
<comment type="caution">
    <text evidence="2">The sequence shown here is derived from an EMBL/GenBank/DDBJ whole genome shotgun (WGS) entry which is preliminary data.</text>
</comment>
<evidence type="ECO:0000313" key="2">
    <source>
        <dbReference type="EMBL" id="GAA0552646.1"/>
    </source>
</evidence>
<gene>
    <name evidence="2" type="ORF">GCM10009098_20440</name>
</gene>
<feature type="chain" id="PRO_5045627456" evidence="1">
    <location>
        <begin position="19"/>
        <end position="109"/>
    </location>
</feature>
<keyword evidence="3" id="KW-1185">Reference proteome</keyword>
<dbReference type="RefSeq" id="WP_226767153.1">
    <property type="nucleotide sequence ID" value="NZ_BAAAEO010000003.1"/>
</dbReference>
<accession>A0ABP3NX50</accession>
<protein>
    <submittedName>
        <fullName evidence="2">Uncharacterized protein</fullName>
    </submittedName>
</protein>
<reference evidence="3" key="1">
    <citation type="journal article" date="2019" name="Int. J. Syst. Evol. Microbiol.">
        <title>The Global Catalogue of Microorganisms (GCM) 10K type strain sequencing project: providing services to taxonomists for standard genome sequencing and annotation.</title>
        <authorList>
            <consortium name="The Broad Institute Genomics Platform"/>
            <consortium name="The Broad Institute Genome Sequencing Center for Infectious Disease"/>
            <person name="Wu L."/>
            <person name="Ma J."/>
        </authorList>
    </citation>
    <scope>NUCLEOTIDE SEQUENCE [LARGE SCALE GENOMIC DNA]</scope>
    <source>
        <strain evidence="3">JCM 14331</strain>
    </source>
</reference>
<organism evidence="2 3">
    <name type="scientific">Rheinheimera aquimaris</name>
    <dbReference type="NCBI Taxonomy" id="412437"/>
    <lineage>
        <taxon>Bacteria</taxon>
        <taxon>Pseudomonadati</taxon>
        <taxon>Pseudomonadota</taxon>
        <taxon>Gammaproteobacteria</taxon>
        <taxon>Chromatiales</taxon>
        <taxon>Chromatiaceae</taxon>
        <taxon>Rheinheimera</taxon>
    </lineage>
</organism>
<name>A0ABP3NX50_9GAMM</name>